<feature type="compositionally biased region" description="Polar residues" evidence="1">
    <location>
        <begin position="598"/>
        <end position="619"/>
    </location>
</feature>
<dbReference type="InterPro" id="IPR000467">
    <property type="entry name" value="G_patch_dom"/>
</dbReference>
<feature type="compositionally biased region" description="Basic and acidic residues" evidence="1">
    <location>
        <begin position="529"/>
        <end position="543"/>
    </location>
</feature>
<sequence>MPEPPAPPQDLEHRQTIDKFAQYVAKNGPAFEEMTRQKQMNNPKFSFLFGGKFTDYYQYRLVCEIQALQQSGFMASLPPVIPPPPLSNAMGQPSVPPQIPPLEEQIFVLKKQISDSESNLKLQNEALTAQKQARVDAIWEEEEYKRIRGLTEQAGLADIEPFEKLVDHLATSGSKDSISSCKKWIFDICNTDRLREIILTYLLYRVQCKSSTDQLRLHILYLINDWAHYCQRKKLDNVKQTLSRYVPKLFAYASGSSTIDNNCSEKLDKLVGVWEGYKYFDDKCYSQLRNPTAIMTAERATILAAQQKIGTEIDKEIAQTMNGYQKQHQEFANHCLIQIATLETQQKLEKEMAEQARARQEVEQTVSRVRHSRFQEEEGPPGSSGTFFNNSVAPPKKVQLLYSQRVPPIETPQAHPDDESLIPKCPYYELPAGMMVPVIGIEECTFNPIDISKLRIPAPEPPSEHLLAEVERFYNLHSTQDNPRDSEGWEVKGLMRYYVLKGEHRAKLEEQLKKEGKTFEDAITNKYLPPDDEKKRNENSPRRSRERRRHSRRSSSDSDTSSSSSSSRSSSRSSTDVSDSPRRQRQRSHSATPEERASFSSINEVTSAADNETPATSISFKIPPLPLNREQNKGAILMAKLGWQGGGLGVNEQGIEEPIHPGEVRDRDNQYQGIGHGSDSSDIYEDYRKQLSMRMSNRKGGRS</sequence>
<dbReference type="Pfam" id="PF25127">
    <property type="entry name" value="DUF7819"/>
    <property type="match status" value="1"/>
</dbReference>
<dbReference type="Pfam" id="PF01585">
    <property type="entry name" value="G-patch"/>
    <property type="match status" value="1"/>
</dbReference>
<feature type="domain" description="G-patch" evidence="3">
    <location>
        <begin position="630"/>
        <end position="679"/>
    </location>
</feature>
<dbReference type="InterPro" id="IPR008942">
    <property type="entry name" value="ENTH_VHS"/>
</dbReference>
<organism evidence="5 6">
    <name type="scientific">Ditylenchus destructor</name>
    <dbReference type="NCBI Taxonomy" id="166010"/>
    <lineage>
        <taxon>Eukaryota</taxon>
        <taxon>Metazoa</taxon>
        <taxon>Ecdysozoa</taxon>
        <taxon>Nematoda</taxon>
        <taxon>Chromadorea</taxon>
        <taxon>Rhabditida</taxon>
        <taxon>Tylenchina</taxon>
        <taxon>Tylenchomorpha</taxon>
        <taxon>Sphaerularioidea</taxon>
        <taxon>Anguinidae</taxon>
        <taxon>Anguininae</taxon>
        <taxon>Ditylenchus</taxon>
    </lineage>
</organism>
<dbReference type="AlphaFoldDB" id="A0AAD4R7H4"/>
<dbReference type="PANTHER" id="PTHR12323">
    <property type="entry name" value="SR-RELATED CTD ASSOCIATED FACTOR 6"/>
    <property type="match status" value="1"/>
</dbReference>
<dbReference type="Pfam" id="PF04818">
    <property type="entry name" value="CID"/>
    <property type="match status" value="1"/>
</dbReference>
<feature type="compositionally biased region" description="Basic and acidic residues" evidence="1">
    <location>
        <begin position="657"/>
        <end position="669"/>
    </location>
</feature>
<feature type="compositionally biased region" description="Low complexity" evidence="1">
    <location>
        <begin position="557"/>
        <end position="578"/>
    </location>
</feature>
<dbReference type="GO" id="GO:0048471">
    <property type="term" value="C:perinuclear region of cytoplasm"/>
    <property type="evidence" value="ECO:0007669"/>
    <property type="project" value="TreeGrafter"/>
</dbReference>
<dbReference type="InterPro" id="IPR035967">
    <property type="entry name" value="SWAP/Surp_sf"/>
</dbReference>
<keyword evidence="6" id="KW-1185">Reference proteome</keyword>
<feature type="domain" description="CID" evidence="4">
    <location>
        <begin position="154"/>
        <end position="296"/>
    </location>
</feature>
<dbReference type="Proteomes" id="UP001201812">
    <property type="component" value="Unassembled WGS sequence"/>
</dbReference>
<evidence type="ECO:0000256" key="1">
    <source>
        <dbReference type="SAM" id="MobiDB-lite"/>
    </source>
</evidence>
<feature type="region of interest" description="Disordered" evidence="1">
    <location>
        <begin position="653"/>
        <end position="683"/>
    </location>
</feature>
<feature type="region of interest" description="Disordered" evidence="1">
    <location>
        <begin position="358"/>
        <end position="390"/>
    </location>
</feature>
<dbReference type="SUPFAM" id="SSF109905">
    <property type="entry name" value="Surp module (SWAP domain)"/>
    <property type="match status" value="1"/>
</dbReference>
<name>A0AAD4R7H4_9BILA</name>
<dbReference type="SMART" id="SM00443">
    <property type="entry name" value="G_patch"/>
    <property type="match status" value="1"/>
</dbReference>
<dbReference type="PROSITE" id="PS50128">
    <property type="entry name" value="SURP"/>
    <property type="match status" value="1"/>
</dbReference>
<dbReference type="Gene3D" id="1.25.40.90">
    <property type="match status" value="1"/>
</dbReference>
<evidence type="ECO:0000259" key="3">
    <source>
        <dbReference type="PROSITE" id="PS50174"/>
    </source>
</evidence>
<dbReference type="GO" id="GO:0006396">
    <property type="term" value="P:RNA processing"/>
    <property type="evidence" value="ECO:0007669"/>
    <property type="project" value="InterPro"/>
</dbReference>
<feature type="compositionally biased region" description="Basic residues" evidence="1">
    <location>
        <begin position="544"/>
        <end position="553"/>
    </location>
</feature>
<dbReference type="PROSITE" id="PS51391">
    <property type="entry name" value="CID"/>
    <property type="match status" value="1"/>
</dbReference>
<dbReference type="InterPro" id="IPR000061">
    <property type="entry name" value="Surp"/>
</dbReference>
<dbReference type="PROSITE" id="PS50174">
    <property type="entry name" value="G_PATCH"/>
    <property type="match status" value="1"/>
</dbReference>
<dbReference type="PANTHER" id="PTHR12323:SF0">
    <property type="entry name" value="CALCIUM HOMEOSTASIS ENDOPLASMIC RETICULUM PROTEIN"/>
    <property type="match status" value="1"/>
</dbReference>
<evidence type="ECO:0000259" key="4">
    <source>
        <dbReference type="PROSITE" id="PS51391"/>
    </source>
</evidence>
<evidence type="ECO:0000313" key="6">
    <source>
        <dbReference type="Proteomes" id="UP001201812"/>
    </source>
</evidence>
<dbReference type="GO" id="GO:0006874">
    <property type="term" value="P:intracellular calcium ion homeostasis"/>
    <property type="evidence" value="ECO:0007669"/>
    <property type="project" value="TreeGrafter"/>
</dbReference>
<feature type="region of interest" description="Disordered" evidence="1">
    <location>
        <begin position="520"/>
        <end position="621"/>
    </location>
</feature>
<dbReference type="Gene3D" id="1.10.10.790">
    <property type="entry name" value="Surp module"/>
    <property type="match status" value="1"/>
</dbReference>
<dbReference type="InterPro" id="IPR006569">
    <property type="entry name" value="CID_dom"/>
</dbReference>
<dbReference type="SMART" id="SM00648">
    <property type="entry name" value="SWAP"/>
    <property type="match status" value="1"/>
</dbReference>
<reference evidence="5" key="1">
    <citation type="submission" date="2022-01" db="EMBL/GenBank/DDBJ databases">
        <title>Genome Sequence Resource for Two Populations of Ditylenchus destructor, the Migratory Endoparasitic Phytonematode.</title>
        <authorList>
            <person name="Zhang H."/>
            <person name="Lin R."/>
            <person name="Xie B."/>
        </authorList>
    </citation>
    <scope>NUCLEOTIDE SEQUENCE</scope>
    <source>
        <strain evidence="5">BazhouSP</strain>
    </source>
</reference>
<accession>A0AAD4R7H4</accession>
<proteinExistence type="predicted"/>
<evidence type="ECO:0000259" key="2">
    <source>
        <dbReference type="PROSITE" id="PS50128"/>
    </source>
</evidence>
<dbReference type="Pfam" id="PF01805">
    <property type="entry name" value="Surp"/>
    <property type="match status" value="1"/>
</dbReference>
<evidence type="ECO:0000313" key="5">
    <source>
        <dbReference type="EMBL" id="KAI1728509.1"/>
    </source>
</evidence>
<dbReference type="InterPro" id="IPR056721">
    <property type="entry name" value="DUF7819"/>
</dbReference>
<comment type="caution">
    <text evidence="5">The sequence shown here is derived from an EMBL/GenBank/DDBJ whole genome shotgun (WGS) entry which is preliminary data.</text>
</comment>
<dbReference type="EMBL" id="JAKKPZ010000001">
    <property type="protein sequence ID" value="KAI1728509.1"/>
    <property type="molecule type" value="Genomic_DNA"/>
</dbReference>
<protein>
    <submittedName>
        <fullName evidence="5">Surp module domain-containing protein</fullName>
    </submittedName>
</protein>
<feature type="domain" description="SURP motif" evidence="2">
    <location>
        <begin position="16"/>
        <end position="60"/>
    </location>
</feature>
<dbReference type="SUPFAM" id="SSF48464">
    <property type="entry name" value="ENTH/VHS domain"/>
    <property type="match status" value="1"/>
</dbReference>
<gene>
    <name evidence="5" type="ORF">DdX_00698</name>
</gene>
<dbReference type="GO" id="GO:0003723">
    <property type="term" value="F:RNA binding"/>
    <property type="evidence" value="ECO:0007669"/>
    <property type="project" value="InterPro"/>
</dbReference>